<reference evidence="1 2" key="1">
    <citation type="journal article" date="2018" name="New Phytol.">
        <title>Phylogenomics of Endogonaceae and evolution of mycorrhizas within Mucoromycota.</title>
        <authorList>
            <person name="Chang Y."/>
            <person name="Desiro A."/>
            <person name="Na H."/>
            <person name="Sandor L."/>
            <person name="Lipzen A."/>
            <person name="Clum A."/>
            <person name="Barry K."/>
            <person name="Grigoriev I.V."/>
            <person name="Martin F.M."/>
            <person name="Stajich J.E."/>
            <person name="Smith M.E."/>
            <person name="Bonito G."/>
            <person name="Spatafora J.W."/>
        </authorList>
    </citation>
    <scope>NUCLEOTIDE SEQUENCE [LARGE SCALE GENOMIC DNA]</scope>
    <source>
        <strain evidence="1 2">GMNB39</strain>
    </source>
</reference>
<evidence type="ECO:0000313" key="1">
    <source>
        <dbReference type="EMBL" id="RUP51483.1"/>
    </source>
</evidence>
<dbReference type="Proteomes" id="UP000268093">
    <property type="component" value="Unassembled WGS sequence"/>
</dbReference>
<evidence type="ECO:0000313" key="2">
    <source>
        <dbReference type="Proteomes" id="UP000268093"/>
    </source>
</evidence>
<keyword evidence="2" id="KW-1185">Reference proteome</keyword>
<dbReference type="AlphaFoldDB" id="A0A433DKT5"/>
<proteinExistence type="predicted"/>
<gene>
    <name evidence="1" type="ORF">BC936DRAFT_147945</name>
</gene>
<organism evidence="1 2">
    <name type="scientific">Jimgerdemannia flammicorona</name>
    <dbReference type="NCBI Taxonomy" id="994334"/>
    <lineage>
        <taxon>Eukaryota</taxon>
        <taxon>Fungi</taxon>
        <taxon>Fungi incertae sedis</taxon>
        <taxon>Mucoromycota</taxon>
        <taxon>Mucoromycotina</taxon>
        <taxon>Endogonomycetes</taxon>
        <taxon>Endogonales</taxon>
        <taxon>Endogonaceae</taxon>
        <taxon>Jimgerdemannia</taxon>
    </lineage>
</organism>
<sequence length="72" mass="8845">MPVNKDDLNVEYHPVGLVYWRDRQDRYRQTARRRYRRHCPGLGRGTSLRYHERQHWQVGCLQAGKHREEDLK</sequence>
<name>A0A433DKT5_9FUNG</name>
<accession>A0A433DKT5</accession>
<dbReference type="EMBL" id="RBNI01000701">
    <property type="protein sequence ID" value="RUP51483.1"/>
    <property type="molecule type" value="Genomic_DNA"/>
</dbReference>
<protein>
    <submittedName>
        <fullName evidence="1">Uncharacterized protein</fullName>
    </submittedName>
</protein>
<comment type="caution">
    <text evidence="1">The sequence shown here is derived from an EMBL/GenBank/DDBJ whole genome shotgun (WGS) entry which is preliminary data.</text>
</comment>